<evidence type="ECO:0000256" key="2">
    <source>
        <dbReference type="ARBA" id="ARBA00022692"/>
    </source>
</evidence>
<feature type="transmembrane region" description="Helical" evidence="6">
    <location>
        <begin position="129"/>
        <end position="146"/>
    </location>
</feature>
<feature type="transmembrane region" description="Helical" evidence="6">
    <location>
        <begin position="39"/>
        <end position="58"/>
    </location>
</feature>
<keyword evidence="3 6" id="KW-1133">Transmembrane helix</keyword>
<evidence type="ECO:0000313" key="9">
    <source>
        <dbReference type="Proteomes" id="UP000176778"/>
    </source>
</evidence>
<feature type="transmembrane region" description="Helical" evidence="6">
    <location>
        <begin position="7"/>
        <end position="27"/>
    </location>
</feature>
<dbReference type="InterPro" id="IPR051533">
    <property type="entry name" value="WaaL-like"/>
</dbReference>
<evidence type="ECO:0000256" key="6">
    <source>
        <dbReference type="SAM" id="Phobius"/>
    </source>
</evidence>
<sequence length="676" mass="75460">MGQVLERAIFLLVRILLFFIPIILLPYTSELFEFNKIVAVYILTSLIVAAWLAKMLLAKKIIFRRTILDIPLLLFLFSQLVSTIFSFDARTSFLGYYSRFNGGLASSISCSLLYWAWVSNIDAKKTLSALRFLLVSAFLVSVYGILEHFGIDKDIWVQDVAQRVFSTLGQPNWLAAWLVALIPLTWAFILKEKGKKVWFFLALSVIFFLTLLFTKSRSGLIGFAAASLAFWPFVYWGSRKKSQGVKGFVKKFVGINSLFLILVVTIGTPWSPNIFKIVRGQATLPQLSFQGPALEVGGTDSGKIRKIVWRGAIEIWKHYPLFGTGVETFAYSYYNYRPIEHNLVSEWDFLYNKAHNEYLNFLATTGTFGTATYLILIGFSVAAILAKKKILNIALLSGYISLLVTNFFGFSVVPTALEFFLFPAIAIAISSGKPDTEKSITARLNTSQKAGLLVLLGISGYLLISIFRYWYADTLFAQGKTLNDKGGYVNARQALVKAVKLSPHESIFWDELSQSTTGIAVALSEAKEDTKAGEFALEAIKESSKGVSLSPKNVNLKRNATTMYIKLSPIEPGYLQDAIAIINESLALAPTDAKLVYNLGLTYLRTGEEEEALLQFEKAIAMKPNYRDARLAYALTLADKGQKQKAIEEFGYILTRIDPNDSIVQAELEKLTKKSP</sequence>
<comment type="caution">
    <text evidence="8">The sequence shown here is derived from an EMBL/GenBank/DDBJ whole genome shotgun (WGS) entry which is preliminary data.</text>
</comment>
<dbReference type="Pfam" id="PF04932">
    <property type="entry name" value="Wzy_C"/>
    <property type="match status" value="1"/>
</dbReference>
<keyword evidence="5" id="KW-0802">TPR repeat</keyword>
<evidence type="ECO:0000259" key="7">
    <source>
        <dbReference type="Pfam" id="PF04932"/>
    </source>
</evidence>
<feature type="transmembrane region" description="Helical" evidence="6">
    <location>
        <begin position="220"/>
        <end position="236"/>
    </location>
</feature>
<comment type="subcellular location">
    <subcellularLocation>
        <location evidence="1">Membrane</location>
        <topology evidence="1">Multi-pass membrane protein</topology>
    </subcellularLocation>
</comment>
<gene>
    <name evidence="8" type="ORF">A2Y68_00830</name>
</gene>
<dbReference type="SMART" id="SM00028">
    <property type="entry name" value="TPR"/>
    <property type="match status" value="2"/>
</dbReference>
<name>A0A1F7X4C5_9BACT</name>
<evidence type="ECO:0000256" key="3">
    <source>
        <dbReference type="ARBA" id="ARBA00022989"/>
    </source>
</evidence>
<dbReference type="Proteomes" id="UP000176778">
    <property type="component" value="Unassembled WGS sequence"/>
</dbReference>
<feature type="repeat" description="TPR" evidence="5">
    <location>
        <begin position="593"/>
        <end position="626"/>
    </location>
</feature>
<evidence type="ECO:0000313" key="8">
    <source>
        <dbReference type="EMBL" id="OGM09954.1"/>
    </source>
</evidence>
<dbReference type="GO" id="GO:0016020">
    <property type="term" value="C:membrane"/>
    <property type="evidence" value="ECO:0007669"/>
    <property type="project" value="UniProtKB-SubCell"/>
</dbReference>
<dbReference type="PANTHER" id="PTHR37422">
    <property type="entry name" value="TEICHURONIC ACID BIOSYNTHESIS PROTEIN TUAE"/>
    <property type="match status" value="1"/>
</dbReference>
<accession>A0A1F7X4C5</accession>
<dbReference type="InterPro" id="IPR011990">
    <property type="entry name" value="TPR-like_helical_dom_sf"/>
</dbReference>
<feature type="transmembrane region" description="Helical" evidence="6">
    <location>
        <begin position="248"/>
        <end position="270"/>
    </location>
</feature>
<keyword evidence="4 6" id="KW-0472">Membrane</keyword>
<dbReference type="InterPro" id="IPR007016">
    <property type="entry name" value="O-antigen_ligase-rel_domated"/>
</dbReference>
<dbReference type="PANTHER" id="PTHR37422:SF13">
    <property type="entry name" value="LIPOPOLYSACCHARIDE BIOSYNTHESIS PROTEIN PA4999-RELATED"/>
    <property type="match status" value="1"/>
</dbReference>
<feature type="transmembrane region" description="Helical" evidence="6">
    <location>
        <begin position="197"/>
        <end position="214"/>
    </location>
</feature>
<dbReference type="InterPro" id="IPR019734">
    <property type="entry name" value="TPR_rpt"/>
</dbReference>
<feature type="repeat" description="TPR" evidence="5">
    <location>
        <begin position="472"/>
        <end position="505"/>
    </location>
</feature>
<feature type="transmembrane region" description="Helical" evidence="6">
    <location>
        <begin position="358"/>
        <end position="383"/>
    </location>
</feature>
<reference evidence="8 9" key="1">
    <citation type="journal article" date="2016" name="Nat. Commun.">
        <title>Thousands of microbial genomes shed light on interconnected biogeochemical processes in an aquifer system.</title>
        <authorList>
            <person name="Anantharaman K."/>
            <person name="Brown C.T."/>
            <person name="Hug L.A."/>
            <person name="Sharon I."/>
            <person name="Castelle C.J."/>
            <person name="Probst A.J."/>
            <person name="Thomas B.C."/>
            <person name="Singh A."/>
            <person name="Wilkins M.J."/>
            <person name="Karaoz U."/>
            <person name="Brodie E.L."/>
            <person name="Williams K.H."/>
            <person name="Hubbard S.S."/>
            <person name="Banfield J.F."/>
        </authorList>
    </citation>
    <scope>NUCLEOTIDE SEQUENCE [LARGE SCALE GENOMIC DNA]</scope>
</reference>
<feature type="transmembrane region" description="Helical" evidence="6">
    <location>
        <begin position="452"/>
        <end position="471"/>
    </location>
</feature>
<dbReference type="AlphaFoldDB" id="A0A1F7X4C5"/>
<dbReference type="PROSITE" id="PS50293">
    <property type="entry name" value="TPR_REGION"/>
    <property type="match status" value="1"/>
</dbReference>
<feature type="transmembrane region" description="Helical" evidence="6">
    <location>
        <begin position="390"/>
        <end position="410"/>
    </location>
</feature>
<organism evidence="8 9">
    <name type="scientific">Candidatus Woesebacteria bacterium RBG_13_46_13</name>
    <dbReference type="NCBI Taxonomy" id="1802479"/>
    <lineage>
        <taxon>Bacteria</taxon>
        <taxon>Candidatus Woeseibacteriota</taxon>
    </lineage>
</organism>
<dbReference type="SUPFAM" id="SSF48452">
    <property type="entry name" value="TPR-like"/>
    <property type="match status" value="1"/>
</dbReference>
<feature type="transmembrane region" description="Helical" evidence="6">
    <location>
        <begin position="70"/>
        <end position="87"/>
    </location>
</feature>
<evidence type="ECO:0000256" key="1">
    <source>
        <dbReference type="ARBA" id="ARBA00004141"/>
    </source>
</evidence>
<evidence type="ECO:0000256" key="4">
    <source>
        <dbReference type="ARBA" id="ARBA00023136"/>
    </source>
</evidence>
<dbReference type="Pfam" id="PF13432">
    <property type="entry name" value="TPR_16"/>
    <property type="match status" value="1"/>
</dbReference>
<feature type="transmembrane region" description="Helical" evidence="6">
    <location>
        <begin position="99"/>
        <end position="117"/>
    </location>
</feature>
<keyword evidence="2 6" id="KW-0812">Transmembrane</keyword>
<feature type="transmembrane region" description="Helical" evidence="6">
    <location>
        <begin position="173"/>
        <end position="190"/>
    </location>
</feature>
<proteinExistence type="predicted"/>
<dbReference type="STRING" id="1802479.A2Y68_00830"/>
<dbReference type="PROSITE" id="PS50005">
    <property type="entry name" value="TPR"/>
    <property type="match status" value="2"/>
</dbReference>
<feature type="domain" description="O-antigen ligase-related" evidence="7">
    <location>
        <begin position="203"/>
        <end position="374"/>
    </location>
</feature>
<dbReference type="EMBL" id="MGFR01000002">
    <property type="protein sequence ID" value="OGM09954.1"/>
    <property type="molecule type" value="Genomic_DNA"/>
</dbReference>
<dbReference type="Gene3D" id="1.25.40.10">
    <property type="entry name" value="Tetratricopeptide repeat domain"/>
    <property type="match status" value="1"/>
</dbReference>
<protein>
    <recommendedName>
        <fullName evidence="7">O-antigen ligase-related domain-containing protein</fullName>
    </recommendedName>
</protein>
<evidence type="ECO:0000256" key="5">
    <source>
        <dbReference type="PROSITE-ProRule" id="PRU00339"/>
    </source>
</evidence>